<dbReference type="RefSeq" id="WP_167670313.1">
    <property type="nucleotide sequence ID" value="NZ_FMTT01000051.1"/>
</dbReference>
<dbReference type="STRING" id="624147.SAMN04487970_105112"/>
<keyword evidence="1" id="KW-0812">Transmembrane</keyword>
<evidence type="ECO:0000313" key="4">
    <source>
        <dbReference type="Proteomes" id="UP000198601"/>
    </source>
</evidence>
<feature type="transmembrane region" description="Helical" evidence="1">
    <location>
        <begin position="63"/>
        <end position="83"/>
    </location>
</feature>
<dbReference type="Pfam" id="PF14317">
    <property type="entry name" value="YcxB"/>
    <property type="match status" value="1"/>
</dbReference>
<protein>
    <submittedName>
        <fullName evidence="3">YcxB-like protein</fullName>
    </submittedName>
</protein>
<dbReference type="InterPro" id="IPR025588">
    <property type="entry name" value="YcxB-like_C"/>
</dbReference>
<dbReference type="AlphaFoldDB" id="A0A1G4TFX4"/>
<organism evidence="3 4">
    <name type="scientific">Paenibacillus tianmuensis</name>
    <dbReference type="NCBI Taxonomy" id="624147"/>
    <lineage>
        <taxon>Bacteria</taxon>
        <taxon>Bacillati</taxon>
        <taxon>Bacillota</taxon>
        <taxon>Bacilli</taxon>
        <taxon>Bacillales</taxon>
        <taxon>Paenibacillaceae</taxon>
        <taxon>Paenibacillus</taxon>
    </lineage>
</organism>
<keyword evidence="4" id="KW-1185">Reference proteome</keyword>
<evidence type="ECO:0000256" key="1">
    <source>
        <dbReference type="SAM" id="Phobius"/>
    </source>
</evidence>
<evidence type="ECO:0000313" key="3">
    <source>
        <dbReference type="EMBL" id="SCW80232.1"/>
    </source>
</evidence>
<evidence type="ECO:0000259" key="2">
    <source>
        <dbReference type="Pfam" id="PF14317"/>
    </source>
</evidence>
<sequence>MISKEIPQYKISLKGRLSYSDYKDFQLLHSHSKYNLVFMAVFLFAVFMLTGLISSSLEETLTPLFILSGIATSLLVTSLSRIVTNYRLKSVFASDKLLQKEYFYLFDDCGISTESEVGNGKIKWCEVYKVKRNKKLHVIYVAKNKALIIPRSFFESLEQVKEFESILSDNLSVKQYKYR</sequence>
<accession>A0A1G4TFX4</accession>
<gene>
    <name evidence="3" type="ORF">SAMN04487970_105112</name>
</gene>
<dbReference type="EMBL" id="FMTT01000051">
    <property type="protein sequence ID" value="SCW80232.1"/>
    <property type="molecule type" value="Genomic_DNA"/>
</dbReference>
<keyword evidence="1" id="KW-0472">Membrane</keyword>
<proteinExistence type="predicted"/>
<feature type="domain" description="YcxB-like C-terminal" evidence="2">
    <location>
        <begin position="106"/>
        <end position="167"/>
    </location>
</feature>
<feature type="transmembrane region" description="Helical" evidence="1">
    <location>
        <begin position="36"/>
        <end position="57"/>
    </location>
</feature>
<reference evidence="4" key="1">
    <citation type="submission" date="2016-10" db="EMBL/GenBank/DDBJ databases">
        <authorList>
            <person name="Varghese N."/>
            <person name="Submissions S."/>
        </authorList>
    </citation>
    <scope>NUCLEOTIDE SEQUENCE [LARGE SCALE GENOMIC DNA]</scope>
    <source>
        <strain evidence="4">CGMCC 1.8946</strain>
    </source>
</reference>
<name>A0A1G4TFX4_9BACL</name>
<keyword evidence="1" id="KW-1133">Transmembrane helix</keyword>
<dbReference type="Proteomes" id="UP000198601">
    <property type="component" value="Unassembled WGS sequence"/>
</dbReference>